<dbReference type="InterPro" id="IPR011935">
    <property type="entry name" value="CHP02231"/>
</dbReference>
<organism evidence="5 6">
    <name type="scientific">Marasmius tenuissimus</name>
    <dbReference type="NCBI Taxonomy" id="585030"/>
    <lineage>
        <taxon>Eukaryota</taxon>
        <taxon>Fungi</taxon>
        <taxon>Dikarya</taxon>
        <taxon>Basidiomycota</taxon>
        <taxon>Agaricomycotina</taxon>
        <taxon>Agaricomycetes</taxon>
        <taxon>Agaricomycetidae</taxon>
        <taxon>Agaricales</taxon>
        <taxon>Marasmiineae</taxon>
        <taxon>Marasmiaceae</taxon>
        <taxon>Marasmius</taxon>
    </lineage>
</organism>
<evidence type="ECO:0000313" key="6">
    <source>
        <dbReference type="Proteomes" id="UP001437256"/>
    </source>
</evidence>
<evidence type="ECO:0008006" key="7">
    <source>
        <dbReference type="Google" id="ProtNLM"/>
    </source>
</evidence>
<feature type="domain" description="DUF4139" evidence="3">
    <location>
        <begin position="197"/>
        <end position="487"/>
    </location>
</feature>
<evidence type="ECO:0000256" key="2">
    <source>
        <dbReference type="SAM" id="MobiDB-lite"/>
    </source>
</evidence>
<proteinExistence type="predicted"/>
<gene>
    <name evidence="5" type="ORF">AAF712_005629</name>
</gene>
<comment type="caution">
    <text evidence="5">The sequence shown here is derived from an EMBL/GenBank/DDBJ whole genome shotgun (WGS) entry which is preliminary data.</text>
</comment>
<dbReference type="Pfam" id="PF13598">
    <property type="entry name" value="DUF4139"/>
    <property type="match status" value="1"/>
</dbReference>
<sequence length="602" mass="65112">MSQAEEPNKIQLKPSDSTILGVSLYGSRAEITRSYKFKTKKGQNNVQIAWLPMVMDTESLRVEGRGAATIQDVNLTENQEEPRTSSPKLDELRLNRTRTQKALGRCEKSINSLETYLGSTSVQHTKSNNLGAMMSDYETAASQLDDKLLELEQQLKQLDDKIRDEEETLARQSSTDPGRRASIGLVAEADSDVELILIYGVYGASWRAGYDIRVDTSGKDKPVTVVYKAIVSQSTQESWDNVPLTLETASPTFGVHLPVLSQWSIYPYRPPPPQRRTKFASASPPSAALPPAGFGGASEVMVAAAAPMMAMDHAVSRVTSQGSVSATFRVPGLVNIPADEGERSFTIVELQLGALMTWLSIPKVDTRVHLKAKIHNESEYTFLSGNASVYVDGSFISKIDVPPVSPNEYFNCPLGIDSSVRINYHPVSKKTSTSGIYNKSTNYVYTQRLTIHNTKLNKLPLIKVVDGIPVSEDAQITVKLLNPALKAPSGAPSGGDKDAGPSSSTSAKRLSSILSSSTLKAHESGASATPSITEVVNSTVGPSVKVSNGVVAVWDGADDPDVDMDALGKDGKIGWLCEVQAQEKLNLTLQWEVSSKVRVDGL</sequence>
<protein>
    <recommendedName>
        <fullName evidence="7">Mucoidy inhibitor A</fullName>
    </recommendedName>
</protein>
<evidence type="ECO:0000259" key="3">
    <source>
        <dbReference type="Pfam" id="PF13598"/>
    </source>
</evidence>
<dbReference type="EMBL" id="JBBXMP010000026">
    <property type="protein sequence ID" value="KAL0067400.1"/>
    <property type="molecule type" value="Genomic_DNA"/>
</dbReference>
<keyword evidence="6" id="KW-1185">Reference proteome</keyword>
<dbReference type="Pfam" id="PF13600">
    <property type="entry name" value="DUF4140"/>
    <property type="match status" value="1"/>
</dbReference>
<dbReference type="PANTHER" id="PTHR31005:SF8">
    <property type="entry name" value="DUF4139 DOMAIN-CONTAINING PROTEIN"/>
    <property type="match status" value="1"/>
</dbReference>
<accession>A0ABR3A1L5</accession>
<dbReference type="InterPro" id="IPR025554">
    <property type="entry name" value="DUF4140"/>
</dbReference>
<name>A0ABR3A1L5_9AGAR</name>
<dbReference type="InterPro" id="IPR037291">
    <property type="entry name" value="DUF4139"/>
</dbReference>
<feature type="coiled-coil region" evidence="1">
    <location>
        <begin position="134"/>
        <end position="175"/>
    </location>
</feature>
<dbReference type="Proteomes" id="UP001437256">
    <property type="component" value="Unassembled WGS sequence"/>
</dbReference>
<feature type="domain" description="DUF4140" evidence="4">
    <location>
        <begin position="22"/>
        <end position="117"/>
    </location>
</feature>
<evidence type="ECO:0000256" key="1">
    <source>
        <dbReference type="SAM" id="Coils"/>
    </source>
</evidence>
<dbReference type="NCBIfam" id="TIGR02231">
    <property type="entry name" value="mucoidy inhibitor MuiA family protein"/>
    <property type="match status" value="1"/>
</dbReference>
<keyword evidence="1" id="KW-0175">Coiled coil</keyword>
<evidence type="ECO:0000313" key="5">
    <source>
        <dbReference type="EMBL" id="KAL0067400.1"/>
    </source>
</evidence>
<dbReference type="PANTHER" id="PTHR31005">
    <property type="entry name" value="DUF4139 DOMAIN-CONTAINING PROTEIN"/>
    <property type="match status" value="1"/>
</dbReference>
<evidence type="ECO:0000259" key="4">
    <source>
        <dbReference type="Pfam" id="PF13600"/>
    </source>
</evidence>
<feature type="region of interest" description="Disordered" evidence="2">
    <location>
        <begin position="487"/>
        <end position="507"/>
    </location>
</feature>
<reference evidence="5 6" key="1">
    <citation type="submission" date="2024-05" db="EMBL/GenBank/DDBJ databases">
        <title>A draft genome resource for the thread blight pathogen Marasmius tenuissimus strain MS-2.</title>
        <authorList>
            <person name="Yulfo-Soto G.E."/>
            <person name="Baruah I.K."/>
            <person name="Amoako-Attah I."/>
            <person name="Bukari Y."/>
            <person name="Meinhardt L.W."/>
            <person name="Bailey B.A."/>
            <person name="Cohen S.P."/>
        </authorList>
    </citation>
    <scope>NUCLEOTIDE SEQUENCE [LARGE SCALE GENOMIC DNA]</scope>
    <source>
        <strain evidence="5 6">MS-2</strain>
    </source>
</reference>